<evidence type="ECO:0000256" key="2">
    <source>
        <dbReference type="ARBA" id="ARBA00023315"/>
    </source>
</evidence>
<dbReference type="InterPro" id="IPR016181">
    <property type="entry name" value="Acyl_CoA_acyltransferase"/>
</dbReference>
<evidence type="ECO:0000256" key="1">
    <source>
        <dbReference type="ARBA" id="ARBA00022679"/>
    </source>
</evidence>
<feature type="domain" description="N-acetyltransferase" evidence="3">
    <location>
        <begin position="6"/>
        <end position="157"/>
    </location>
</feature>
<keyword evidence="5" id="KW-1185">Reference proteome</keyword>
<reference evidence="4 5" key="1">
    <citation type="submission" date="2021-03" db="EMBL/GenBank/DDBJ databases">
        <title>Genomic Encyclopedia of Type Strains, Phase IV (KMG-IV): sequencing the most valuable type-strain genomes for metagenomic binning, comparative biology and taxonomic classification.</title>
        <authorList>
            <person name="Goeker M."/>
        </authorList>
    </citation>
    <scope>NUCLEOTIDE SEQUENCE [LARGE SCALE GENOMIC DNA]</scope>
    <source>
        <strain evidence="4 5">DSM 14349</strain>
    </source>
</reference>
<dbReference type="Gene3D" id="3.40.630.30">
    <property type="match status" value="1"/>
</dbReference>
<dbReference type="InterPro" id="IPR000182">
    <property type="entry name" value="GNAT_dom"/>
</dbReference>
<evidence type="ECO:0000313" key="4">
    <source>
        <dbReference type="EMBL" id="MBP1904276.1"/>
    </source>
</evidence>
<dbReference type="EMBL" id="JAGGKG010000003">
    <property type="protein sequence ID" value="MBP1904276.1"/>
    <property type="molecule type" value="Genomic_DNA"/>
</dbReference>
<dbReference type="RefSeq" id="WP_210087962.1">
    <property type="nucleotide sequence ID" value="NZ_JAGGKG010000003.1"/>
</dbReference>
<gene>
    <name evidence="4" type="ORF">J2Z32_000893</name>
</gene>
<proteinExistence type="predicted"/>
<keyword evidence="1" id="KW-0808">Transferase</keyword>
<organism evidence="4 5">
    <name type="scientific">Paenibacillus turicensis</name>
    <dbReference type="NCBI Taxonomy" id="160487"/>
    <lineage>
        <taxon>Bacteria</taxon>
        <taxon>Bacillati</taxon>
        <taxon>Bacillota</taxon>
        <taxon>Bacilli</taxon>
        <taxon>Bacillales</taxon>
        <taxon>Paenibacillaceae</taxon>
        <taxon>Paenibacillus</taxon>
    </lineage>
</organism>
<evidence type="ECO:0000259" key="3">
    <source>
        <dbReference type="PROSITE" id="PS51186"/>
    </source>
</evidence>
<dbReference type="Pfam" id="PF00583">
    <property type="entry name" value="Acetyltransf_1"/>
    <property type="match status" value="1"/>
</dbReference>
<dbReference type="SUPFAM" id="SSF55729">
    <property type="entry name" value="Acyl-CoA N-acyltransferases (Nat)"/>
    <property type="match status" value="1"/>
</dbReference>
<accession>A0ABS4FP09</accession>
<protein>
    <submittedName>
        <fullName evidence="4">Ribosomal protein S18 acetylase RimI-like enzyme</fullName>
    </submittedName>
</protein>
<sequence length="1046" mass="119201">MTAANITIVEYEPKYADSIADMWNQSNESWGGGNVVRTGQDVQRDEAQNKHLHVFLALAGEEVVGYCSFNYYQEDEGALYIALLNVRPDFHGRKVGKALVLRAVKATIELGWPRVDLYTWPGNTKAVPTYKKCGFFWEKRDETTHLMNFIPTVLQTEAVRAYFDTADWYADGKRDLTVQPDGEHINGFDYFTYHWEHDGQLLKMDFERTGRGIRLIETNDYLIKADIPQHKLPYGTSYPIIYTIHNKSGKPLQVSLEGISNKNIQFDLNETIEVQDKTVIEGHFLVQPIQQEINKWRTHPIVETNVLINGLQASFKTGVYPVFPIKLTMGSEQSEFYLGQQVTFQLTLENHYDEEVVTTFTLPTNDLIAFDDQVYTLTIPAKGRYSLPVQGLVTQYGLYTEPLQITVQLENEQARVESELTTLVYGRSGVFSGENSHQWVIGNGNRIASLNRYQNEISIIDVRHNHVVASLPLAKLGPPFSNKYDQKPPLEVSFNVMSDSIVLEAHYALAGYDNVQLIAYVSLYNNGLATLYYRIHNLSQQAISEALELKEKFYFSIENSILPYNHQFLDLRQPPYAKDRNYYKAERFTENWMFTYTDAGRYGMSWPEQCSLKKEGYQHATHQKIGSLQAGSYADSAPYIFSVGTFSEWGEFRDYVRKTQVPPSPPLSKPMEYILNDGNPFISDTLQIKLYEHKKTSLTGAVTISSKLGSIATHTYPVQLENNPSEIQFSTNRQNIACASTSDGDTGMTMDIVESTLDFETFLLQKQSVIFPIGTEEIVQQEIIEQEKPVLTVSNGSITISASSDYAPSLFSLRYKEQEWLDASFPKVQPKAWWNPWLGGISTQPNNISLLSLMEEKRWAEFAKLHDNKGNVWTGIKMTISIEKNEIYKGLIYHQYFLLLPGVPVLATVIEVEQQTNTSYHPLCMLTWSYFKTAEELGHSRVLYQNDQGDNIQYKVGTADMEFTFDDVIHYYSTERGQKLTLVSKPNKGNCYSYIDNQVISSITGHEHQAKHGAHFLTNPQFYVLNELEASKAAYADLLNITFTLS</sequence>
<name>A0ABS4FP09_9BACL</name>
<comment type="caution">
    <text evidence="4">The sequence shown here is derived from an EMBL/GenBank/DDBJ whole genome shotgun (WGS) entry which is preliminary data.</text>
</comment>
<dbReference type="PROSITE" id="PS51186">
    <property type="entry name" value="GNAT"/>
    <property type="match status" value="1"/>
</dbReference>
<dbReference type="PANTHER" id="PTHR43877">
    <property type="entry name" value="AMINOALKYLPHOSPHONATE N-ACETYLTRANSFERASE-RELATED-RELATED"/>
    <property type="match status" value="1"/>
</dbReference>
<keyword evidence="2" id="KW-0012">Acyltransferase</keyword>
<dbReference type="Proteomes" id="UP001519272">
    <property type="component" value="Unassembled WGS sequence"/>
</dbReference>
<dbReference type="CDD" id="cd04301">
    <property type="entry name" value="NAT_SF"/>
    <property type="match status" value="1"/>
</dbReference>
<evidence type="ECO:0000313" key="5">
    <source>
        <dbReference type="Proteomes" id="UP001519272"/>
    </source>
</evidence>
<dbReference type="InterPro" id="IPR050832">
    <property type="entry name" value="Bact_Acetyltransf"/>
</dbReference>